<evidence type="ECO:0000256" key="5">
    <source>
        <dbReference type="SAM" id="Phobius"/>
    </source>
</evidence>
<evidence type="ECO:0000256" key="2">
    <source>
        <dbReference type="ARBA" id="ARBA00022692"/>
    </source>
</evidence>
<comment type="subcellular location">
    <subcellularLocation>
        <location evidence="1">Endomembrane system</location>
        <topology evidence="1">Multi-pass membrane protein</topology>
    </subcellularLocation>
</comment>
<keyword evidence="3 5" id="KW-1133">Transmembrane helix</keyword>
<dbReference type="RefSeq" id="WP_211324761.1">
    <property type="nucleotide sequence ID" value="NZ_QLLL01000002.1"/>
</dbReference>
<keyword evidence="4 5" id="KW-0472">Membrane</keyword>
<dbReference type="PANTHER" id="PTHR43826:SF3">
    <property type="entry name" value="GLUCOSE-6-PHOSPHATE EXCHANGER SLC37A4"/>
    <property type="match status" value="1"/>
</dbReference>
<protein>
    <submittedName>
        <fullName evidence="7">OPA family glycerol-3-phosphate transporter-like MFS transporter</fullName>
    </submittedName>
</protein>
<dbReference type="InterPro" id="IPR036259">
    <property type="entry name" value="MFS_trans_sf"/>
</dbReference>
<sequence>MKNLQTNQWKMLLLTMFCYLFFYTGRHNFGWAAKQLAESLHVSYEKIGWISFAMLVGYAVGQLVHGNFADRFSPRHLITTGGLLSVVANICISFSSSFPVILVLWTLNGYFQSMAWAAGSKIIANWWQGSNRGLAFGMYTMAAGASSIITYLFSIILMNDGWQNIFRIPVIFLAIACIIFFIFVRNKPSDVGLEDNNREGNGTTKPSWQEAYKTVFTNRKFLVVCLSLGFQSMARYGLIFWIPLYFQSRATDEAATHVWISLLLPIGMSIGAISFGFISDKLFNADRIKSILLGMTMCSIVSLSIFFSPTNHPIIISLLVFAAGFFSYGPQANFWPLAPELLGQQYVGTGTGIMNMCAYTFAAIGEPLMGKLIDITGNKAIIFALVSLIALLSAVTIMCMHLVKINTQNKSLQTSI</sequence>
<dbReference type="InterPro" id="IPR020846">
    <property type="entry name" value="MFS_dom"/>
</dbReference>
<dbReference type="GO" id="GO:0012505">
    <property type="term" value="C:endomembrane system"/>
    <property type="evidence" value="ECO:0007669"/>
    <property type="project" value="UniProtKB-SubCell"/>
</dbReference>
<proteinExistence type="predicted"/>
<dbReference type="PIRSF" id="PIRSF002808">
    <property type="entry name" value="Hexose_phosphate_transp"/>
    <property type="match status" value="1"/>
</dbReference>
<feature type="transmembrane region" description="Helical" evidence="5">
    <location>
        <begin position="12"/>
        <end position="29"/>
    </location>
</feature>
<evidence type="ECO:0000313" key="7">
    <source>
        <dbReference type="EMBL" id="RAJ08872.1"/>
    </source>
</evidence>
<keyword evidence="8" id="KW-1185">Reference proteome</keyword>
<feature type="transmembrane region" description="Helical" evidence="5">
    <location>
        <begin position="164"/>
        <end position="184"/>
    </location>
</feature>
<keyword evidence="2 5" id="KW-0812">Transmembrane</keyword>
<dbReference type="Gene3D" id="1.20.1250.20">
    <property type="entry name" value="MFS general substrate transporter like domains"/>
    <property type="match status" value="2"/>
</dbReference>
<dbReference type="InterPro" id="IPR000849">
    <property type="entry name" value="Sugar_P_transporter"/>
</dbReference>
<feature type="transmembrane region" description="Helical" evidence="5">
    <location>
        <begin position="221"/>
        <end position="246"/>
    </location>
</feature>
<feature type="transmembrane region" description="Helical" evidence="5">
    <location>
        <begin position="134"/>
        <end position="158"/>
    </location>
</feature>
<dbReference type="EMBL" id="QLLL01000002">
    <property type="protein sequence ID" value="RAJ08872.1"/>
    <property type="molecule type" value="Genomic_DNA"/>
</dbReference>
<evidence type="ECO:0000313" key="8">
    <source>
        <dbReference type="Proteomes" id="UP000249547"/>
    </source>
</evidence>
<feature type="transmembrane region" description="Helical" evidence="5">
    <location>
        <begin position="290"/>
        <end position="308"/>
    </location>
</feature>
<feature type="transmembrane region" description="Helical" evidence="5">
    <location>
        <begin position="380"/>
        <end position="403"/>
    </location>
</feature>
<feature type="transmembrane region" description="Helical" evidence="5">
    <location>
        <begin position="81"/>
        <end position="104"/>
    </location>
</feature>
<dbReference type="InterPro" id="IPR051337">
    <property type="entry name" value="OPA_Antiporter"/>
</dbReference>
<evidence type="ECO:0000256" key="3">
    <source>
        <dbReference type="ARBA" id="ARBA00022989"/>
    </source>
</evidence>
<organism evidence="7 8">
    <name type="scientific">Chitinophaga skermanii</name>
    <dbReference type="NCBI Taxonomy" id="331697"/>
    <lineage>
        <taxon>Bacteria</taxon>
        <taxon>Pseudomonadati</taxon>
        <taxon>Bacteroidota</taxon>
        <taxon>Chitinophagia</taxon>
        <taxon>Chitinophagales</taxon>
        <taxon>Chitinophagaceae</taxon>
        <taxon>Chitinophaga</taxon>
    </lineage>
</organism>
<evidence type="ECO:0000256" key="4">
    <source>
        <dbReference type="ARBA" id="ARBA00023136"/>
    </source>
</evidence>
<dbReference type="SUPFAM" id="SSF103473">
    <property type="entry name" value="MFS general substrate transporter"/>
    <property type="match status" value="1"/>
</dbReference>
<dbReference type="GO" id="GO:0061513">
    <property type="term" value="F:glucose 6-phosphate:phosphate antiporter activity"/>
    <property type="evidence" value="ECO:0007669"/>
    <property type="project" value="TreeGrafter"/>
</dbReference>
<reference evidence="7 8" key="1">
    <citation type="submission" date="2018-06" db="EMBL/GenBank/DDBJ databases">
        <title>Genomic Encyclopedia of Archaeal and Bacterial Type Strains, Phase II (KMG-II): from individual species to whole genera.</title>
        <authorList>
            <person name="Goeker M."/>
        </authorList>
    </citation>
    <scope>NUCLEOTIDE SEQUENCE [LARGE SCALE GENOMIC DNA]</scope>
    <source>
        <strain evidence="7 8">DSM 23857</strain>
    </source>
</reference>
<dbReference type="InterPro" id="IPR011701">
    <property type="entry name" value="MFS"/>
</dbReference>
<accession>A0A327QZ12</accession>
<evidence type="ECO:0000256" key="1">
    <source>
        <dbReference type="ARBA" id="ARBA00004127"/>
    </source>
</evidence>
<dbReference type="AlphaFoldDB" id="A0A327QZ12"/>
<dbReference type="Proteomes" id="UP000249547">
    <property type="component" value="Unassembled WGS sequence"/>
</dbReference>
<feature type="transmembrane region" description="Helical" evidence="5">
    <location>
        <begin position="258"/>
        <end position="278"/>
    </location>
</feature>
<feature type="transmembrane region" description="Helical" evidence="5">
    <location>
        <begin position="346"/>
        <end position="365"/>
    </location>
</feature>
<dbReference type="GO" id="GO:0016020">
    <property type="term" value="C:membrane"/>
    <property type="evidence" value="ECO:0007669"/>
    <property type="project" value="InterPro"/>
</dbReference>
<dbReference type="GO" id="GO:0035435">
    <property type="term" value="P:phosphate ion transmembrane transport"/>
    <property type="evidence" value="ECO:0007669"/>
    <property type="project" value="TreeGrafter"/>
</dbReference>
<dbReference type="Pfam" id="PF07690">
    <property type="entry name" value="MFS_1"/>
    <property type="match status" value="1"/>
</dbReference>
<feature type="transmembrane region" description="Helical" evidence="5">
    <location>
        <begin position="314"/>
        <end position="334"/>
    </location>
</feature>
<evidence type="ECO:0000259" key="6">
    <source>
        <dbReference type="PROSITE" id="PS50850"/>
    </source>
</evidence>
<feature type="transmembrane region" description="Helical" evidence="5">
    <location>
        <begin position="49"/>
        <end position="69"/>
    </location>
</feature>
<comment type="caution">
    <text evidence="7">The sequence shown here is derived from an EMBL/GenBank/DDBJ whole genome shotgun (WGS) entry which is preliminary data.</text>
</comment>
<feature type="domain" description="Major facilitator superfamily (MFS) profile" evidence="6">
    <location>
        <begin position="11"/>
        <end position="405"/>
    </location>
</feature>
<name>A0A327QZ12_9BACT</name>
<dbReference type="PROSITE" id="PS50850">
    <property type="entry name" value="MFS"/>
    <property type="match status" value="1"/>
</dbReference>
<gene>
    <name evidence="7" type="ORF">LX64_01526</name>
</gene>
<dbReference type="PANTHER" id="PTHR43826">
    <property type="entry name" value="GLUCOSE-6-PHOSPHATE EXCHANGER SLC37A4"/>
    <property type="match status" value="1"/>
</dbReference>